<keyword evidence="4" id="KW-0964">Secreted</keyword>
<comment type="subcellular location">
    <subcellularLocation>
        <location evidence="1 8">Secreted</location>
        <location evidence="1 8">Extracellular space</location>
        <location evidence="1 8">Extracellular matrix</location>
    </subcellularLocation>
</comment>
<evidence type="ECO:0000256" key="2">
    <source>
        <dbReference type="ARBA" id="ARBA00005683"/>
    </source>
</evidence>
<dbReference type="EMBL" id="CAJOBZ010000023">
    <property type="protein sequence ID" value="CAF4871004.1"/>
    <property type="molecule type" value="Genomic_DNA"/>
</dbReference>
<dbReference type="GO" id="GO:0005125">
    <property type="term" value="F:cytokine activity"/>
    <property type="evidence" value="ECO:0007669"/>
    <property type="project" value="TreeGrafter"/>
</dbReference>
<evidence type="ECO:0000256" key="7">
    <source>
        <dbReference type="ARBA" id="ARBA00023157"/>
    </source>
</evidence>
<protein>
    <recommendedName>
        <fullName evidence="8">Protein Wnt</fullName>
    </recommendedName>
</protein>
<keyword evidence="3 8" id="KW-0217">Developmental protein</keyword>
<dbReference type="Proteomes" id="UP000663880">
    <property type="component" value="Unassembled WGS sequence"/>
</dbReference>
<comment type="similarity">
    <text evidence="2 8">Belongs to the Wnt family.</text>
</comment>
<dbReference type="GO" id="GO:0045165">
    <property type="term" value="P:cell fate commitment"/>
    <property type="evidence" value="ECO:0007669"/>
    <property type="project" value="TreeGrafter"/>
</dbReference>
<feature type="chain" id="PRO_5032946680" description="Protein Wnt" evidence="9">
    <location>
        <begin position="30"/>
        <end position="147"/>
    </location>
</feature>
<organism evidence="10 11">
    <name type="scientific">Pieris macdunnoughi</name>
    <dbReference type="NCBI Taxonomy" id="345717"/>
    <lineage>
        <taxon>Eukaryota</taxon>
        <taxon>Metazoa</taxon>
        <taxon>Ecdysozoa</taxon>
        <taxon>Arthropoda</taxon>
        <taxon>Hexapoda</taxon>
        <taxon>Insecta</taxon>
        <taxon>Pterygota</taxon>
        <taxon>Neoptera</taxon>
        <taxon>Endopterygota</taxon>
        <taxon>Lepidoptera</taxon>
        <taxon>Glossata</taxon>
        <taxon>Ditrysia</taxon>
        <taxon>Papilionoidea</taxon>
        <taxon>Pieridae</taxon>
        <taxon>Pierinae</taxon>
        <taxon>Pieris</taxon>
    </lineage>
</organism>
<evidence type="ECO:0000256" key="1">
    <source>
        <dbReference type="ARBA" id="ARBA00004498"/>
    </source>
</evidence>
<comment type="function">
    <text evidence="8">Ligand for members of the frizzled family of seven transmembrane receptors.</text>
</comment>
<keyword evidence="5" id="KW-0272">Extracellular matrix</keyword>
<dbReference type="GO" id="GO:0030182">
    <property type="term" value="P:neuron differentiation"/>
    <property type="evidence" value="ECO:0007669"/>
    <property type="project" value="TreeGrafter"/>
</dbReference>
<evidence type="ECO:0000313" key="10">
    <source>
        <dbReference type="EMBL" id="CAF4871004.1"/>
    </source>
</evidence>
<accession>A0A821T7T4</accession>
<proteinExistence type="inferred from homology"/>
<dbReference type="PANTHER" id="PTHR12027">
    <property type="entry name" value="WNT RELATED"/>
    <property type="match status" value="1"/>
</dbReference>
<evidence type="ECO:0000256" key="3">
    <source>
        <dbReference type="ARBA" id="ARBA00022473"/>
    </source>
</evidence>
<evidence type="ECO:0000256" key="8">
    <source>
        <dbReference type="RuleBase" id="RU003500"/>
    </source>
</evidence>
<sequence length="147" mass="16518">MSSGDNRRMTWTFPTIIIFLFVPLNMASSKDNTIRLNSALTCRIVRGLTREQRSICHEAPDTASVAFEGLQLAVKECQHQFRWHRWNCSSLILRSSNPHASALMKRASHTMEIYEHGGWKTTNRLPGGSAPEAAISCFVCDHDALSN</sequence>
<dbReference type="GO" id="GO:0060070">
    <property type="term" value="P:canonical Wnt signaling pathway"/>
    <property type="evidence" value="ECO:0007669"/>
    <property type="project" value="TreeGrafter"/>
</dbReference>
<dbReference type="GO" id="GO:0005615">
    <property type="term" value="C:extracellular space"/>
    <property type="evidence" value="ECO:0007669"/>
    <property type="project" value="TreeGrafter"/>
</dbReference>
<dbReference type="InterPro" id="IPR005817">
    <property type="entry name" value="Wnt"/>
</dbReference>
<evidence type="ECO:0000256" key="9">
    <source>
        <dbReference type="SAM" id="SignalP"/>
    </source>
</evidence>
<reference evidence="10" key="1">
    <citation type="submission" date="2021-02" db="EMBL/GenBank/DDBJ databases">
        <authorList>
            <person name="Steward A R."/>
        </authorList>
    </citation>
    <scope>NUCLEOTIDE SEQUENCE</scope>
</reference>
<feature type="signal peptide" evidence="9">
    <location>
        <begin position="1"/>
        <end position="29"/>
    </location>
</feature>
<evidence type="ECO:0000256" key="6">
    <source>
        <dbReference type="ARBA" id="ARBA00022687"/>
    </source>
</evidence>
<keyword evidence="9" id="KW-0732">Signal</keyword>
<dbReference type="AlphaFoldDB" id="A0A821T7T4"/>
<evidence type="ECO:0000313" key="11">
    <source>
        <dbReference type="Proteomes" id="UP000663880"/>
    </source>
</evidence>
<comment type="caution">
    <text evidence="10">The sequence shown here is derived from an EMBL/GenBank/DDBJ whole genome shotgun (WGS) entry which is preliminary data.</text>
</comment>
<gene>
    <name evidence="10" type="ORF">PMACD_LOCUS8760</name>
</gene>
<name>A0A821T7T4_9NEOP</name>
<dbReference type="OrthoDB" id="5945655at2759"/>
<dbReference type="Pfam" id="PF00110">
    <property type="entry name" value="wnt"/>
    <property type="match status" value="1"/>
</dbReference>
<evidence type="ECO:0000256" key="4">
    <source>
        <dbReference type="ARBA" id="ARBA00022525"/>
    </source>
</evidence>
<evidence type="ECO:0000256" key="5">
    <source>
        <dbReference type="ARBA" id="ARBA00022530"/>
    </source>
</evidence>
<keyword evidence="7" id="KW-1015">Disulfide bond</keyword>
<dbReference type="PANTHER" id="PTHR12027:SF98">
    <property type="entry name" value="PROTEIN WNT"/>
    <property type="match status" value="1"/>
</dbReference>
<dbReference type="GO" id="GO:0005109">
    <property type="term" value="F:frizzled binding"/>
    <property type="evidence" value="ECO:0007669"/>
    <property type="project" value="TreeGrafter"/>
</dbReference>
<keyword evidence="6 8" id="KW-0879">Wnt signaling pathway</keyword>
<keyword evidence="11" id="KW-1185">Reference proteome</keyword>